<dbReference type="Pfam" id="PF00687">
    <property type="entry name" value="Ribosomal_L1"/>
    <property type="match status" value="1"/>
</dbReference>
<feature type="compositionally biased region" description="Low complexity" evidence="1">
    <location>
        <begin position="285"/>
        <end position="296"/>
    </location>
</feature>
<organism evidence="2 3">
    <name type="scientific">Cavenderia fasciculata</name>
    <name type="common">Slime mold</name>
    <name type="synonym">Dictyostelium fasciculatum</name>
    <dbReference type="NCBI Taxonomy" id="261658"/>
    <lineage>
        <taxon>Eukaryota</taxon>
        <taxon>Amoebozoa</taxon>
        <taxon>Evosea</taxon>
        <taxon>Eumycetozoa</taxon>
        <taxon>Dictyostelia</taxon>
        <taxon>Acytosteliales</taxon>
        <taxon>Cavenderiaceae</taxon>
        <taxon>Cavenderia</taxon>
    </lineage>
</organism>
<feature type="compositionally biased region" description="Low complexity" evidence="1">
    <location>
        <begin position="257"/>
        <end position="278"/>
    </location>
</feature>
<dbReference type="Gene3D" id="3.40.50.790">
    <property type="match status" value="1"/>
</dbReference>
<dbReference type="EMBL" id="GL883021">
    <property type="protein sequence ID" value="EGG17461.1"/>
    <property type="molecule type" value="Genomic_DNA"/>
</dbReference>
<dbReference type="KEGG" id="dfa:DFA_08456"/>
<evidence type="ECO:0000313" key="2">
    <source>
        <dbReference type="EMBL" id="EGG17461.1"/>
    </source>
</evidence>
<dbReference type="InterPro" id="IPR023674">
    <property type="entry name" value="Ribosomal_uL1-like"/>
</dbReference>
<accession>F4Q687</accession>
<dbReference type="OrthoDB" id="10251727at2759"/>
<name>F4Q687_CACFS</name>
<dbReference type="GeneID" id="14869789"/>
<dbReference type="AlphaFoldDB" id="F4Q687"/>
<reference evidence="3" key="1">
    <citation type="journal article" date="2011" name="Genome Res.">
        <title>Phylogeny-wide analysis of social amoeba genomes highlights ancient origins for complex intercellular communication.</title>
        <authorList>
            <person name="Heidel A.J."/>
            <person name="Lawal H.M."/>
            <person name="Felder M."/>
            <person name="Schilde C."/>
            <person name="Helps N.R."/>
            <person name="Tunggal B."/>
            <person name="Rivero F."/>
            <person name="John U."/>
            <person name="Schleicher M."/>
            <person name="Eichinger L."/>
            <person name="Platzer M."/>
            <person name="Noegel A.A."/>
            <person name="Schaap P."/>
            <person name="Gloeckner G."/>
        </authorList>
    </citation>
    <scope>NUCLEOTIDE SEQUENCE [LARGE SCALE GENOMIC DNA]</scope>
    <source>
        <strain evidence="3">SH3</strain>
    </source>
</reference>
<feature type="compositionally biased region" description="Basic and acidic residues" evidence="1">
    <location>
        <begin position="297"/>
        <end position="336"/>
    </location>
</feature>
<protein>
    <recommendedName>
        <fullName evidence="4">Ribosomal protein L1</fullName>
    </recommendedName>
</protein>
<feature type="compositionally biased region" description="Low complexity" evidence="1">
    <location>
        <begin position="337"/>
        <end position="376"/>
    </location>
</feature>
<dbReference type="SUPFAM" id="SSF56808">
    <property type="entry name" value="Ribosomal protein L1"/>
    <property type="match status" value="1"/>
</dbReference>
<dbReference type="InterPro" id="IPR016095">
    <property type="entry name" value="Ribosomal_uL1_3-a/b-sand"/>
</dbReference>
<dbReference type="STRING" id="1054147.F4Q687"/>
<keyword evidence="3" id="KW-1185">Reference proteome</keyword>
<feature type="region of interest" description="Disordered" evidence="1">
    <location>
        <begin position="237"/>
        <end position="401"/>
    </location>
</feature>
<dbReference type="InterPro" id="IPR028364">
    <property type="entry name" value="Ribosomal_uL1/biogenesis"/>
</dbReference>
<sequence>MEDIIQKSKEAIKALLSAKKDESADQFPLPNSLYTGKVEVCIFVDNNEDDKKKLESTLEENAEFKSTVLSLKSIKESAKQYEDKRKLRDSHDIFIGDKAIKTALYDILGKTFFKQGTKNPRMVNTKKKVQKVLNIHKTTSAKIGQANYSVKFGGSQHTLEQMIENLQAVLKTITGGQDGKGMGGVSQLSIKNQNSPSFPIYLTQTKAVKDAIISNATKDKKAAVVAAAAAEPVEKVVKKQKNDTDKKTVVSTDKKPAAAAKQVAAAPAEKKSTTPTKAAAEKKPVAAAKQATAAAPAEKKSTTPTKAAEKKPAVAEKKPVVAAEKKPVAVVAEKKSTTPTKTAAPTKKSAPAPVAAATESSPAPTKKTTTTAAPTKKSTESTPKKPSAAPAKKGVKRSLDQ</sequence>
<evidence type="ECO:0000313" key="3">
    <source>
        <dbReference type="Proteomes" id="UP000007797"/>
    </source>
</evidence>
<feature type="compositionally biased region" description="Basic and acidic residues" evidence="1">
    <location>
        <begin position="237"/>
        <end position="256"/>
    </location>
</feature>
<evidence type="ECO:0008006" key="4">
    <source>
        <dbReference type="Google" id="ProtNLM"/>
    </source>
</evidence>
<dbReference type="Proteomes" id="UP000007797">
    <property type="component" value="Unassembled WGS sequence"/>
</dbReference>
<gene>
    <name evidence="2" type="ORF">DFA_08456</name>
</gene>
<dbReference type="OMA" id="GHTGMQA"/>
<dbReference type="RefSeq" id="XP_004355945.1">
    <property type="nucleotide sequence ID" value="XM_004355892.1"/>
</dbReference>
<evidence type="ECO:0000256" key="1">
    <source>
        <dbReference type="SAM" id="MobiDB-lite"/>
    </source>
</evidence>
<proteinExistence type="predicted"/>